<evidence type="ECO:0000313" key="1">
    <source>
        <dbReference type="EMBL" id="HAF1612623.1"/>
    </source>
</evidence>
<proteinExistence type="predicted"/>
<accession>A0A742ZGT3</accession>
<comment type="caution">
    <text evidence="1">The sequence shown here is derived from an EMBL/GenBank/DDBJ whole genome shotgun (WGS) entry which is preliminary data.</text>
</comment>
<sequence>MNNSLVINPVNTGHLKNGGRDTVRYTEDKWPLQNLFYGLRAKFASVIQPFGNYTTVKAN</sequence>
<name>A0A742ZGT3_SALER</name>
<organism evidence="1">
    <name type="scientific">Salmonella enterica</name>
    <name type="common">Salmonella choleraesuis</name>
    <dbReference type="NCBI Taxonomy" id="28901"/>
    <lineage>
        <taxon>Bacteria</taxon>
        <taxon>Pseudomonadati</taxon>
        <taxon>Pseudomonadota</taxon>
        <taxon>Gammaproteobacteria</taxon>
        <taxon>Enterobacterales</taxon>
        <taxon>Enterobacteriaceae</taxon>
        <taxon>Salmonella</taxon>
    </lineage>
</organism>
<dbReference type="EMBL" id="DAAUKO010000003">
    <property type="protein sequence ID" value="HAF1612623.1"/>
    <property type="molecule type" value="Genomic_DNA"/>
</dbReference>
<reference evidence="1" key="1">
    <citation type="journal article" date="2018" name="Genome Biol.">
        <title>SKESA: strategic k-mer extension for scrupulous assemblies.</title>
        <authorList>
            <person name="Souvorov A."/>
            <person name="Agarwala R."/>
            <person name="Lipman D.J."/>
        </authorList>
    </citation>
    <scope>NUCLEOTIDE SEQUENCE</scope>
    <source>
        <strain evidence="1">MA.03-3818</strain>
    </source>
</reference>
<reference evidence="1" key="2">
    <citation type="submission" date="2020-02" db="EMBL/GenBank/DDBJ databases">
        <authorList>
            <consortium name="NCBI Pathogen Detection Project"/>
        </authorList>
    </citation>
    <scope>NUCLEOTIDE SEQUENCE</scope>
    <source>
        <strain evidence="1">MA.03-3818</strain>
    </source>
</reference>
<protein>
    <submittedName>
        <fullName evidence="1">Uncharacterized protein</fullName>
    </submittedName>
</protein>
<dbReference type="AlphaFoldDB" id="A0A742ZGT3"/>
<gene>
    <name evidence="1" type="ORF">G9B49_001522</name>
</gene>